<dbReference type="Pfam" id="PF00107">
    <property type="entry name" value="ADH_zinc_N"/>
    <property type="match status" value="1"/>
</dbReference>
<keyword evidence="5" id="KW-1185">Reference proteome</keyword>
<evidence type="ECO:0000313" key="4">
    <source>
        <dbReference type="EMBL" id="MFD2470437.1"/>
    </source>
</evidence>
<keyword evidence="1 4" id="KW-0560">Oxidoreductase</keyword>
<proteinExistence type="predicted"/>
<evidence type="ECO:0000256" key="2">
    <source>
        <dbReference type="SAM" id="MobiDB-lite"/>
    </source>
</evidence>
<dbReference type="RefSeq" id="WP_378307685.1">
    <property type="nucleotide sequence ID" value="NZ_JBHUKS010000016.1"/>
</dbReference>
<dbReference type="InterPro" id="IPR036291">
    <property type="entry name" value="NAD(P)-bd_dom_sf"/>
</dbReference>
<dbReference type="Gene3D" id="3.40.50.720">
    <property type="entry name" value="NAD(P)-binding Rossmann-like Domain"/>
    <property type="match status" value="1"/>
</dbReference>
<dbReference type="Pfam" id="PF08240">
    <property type="entry name" value="ADH_N"/>
    <property type="match status" value="1"/>
</dbReference>
<name>A0ABW5HBK5_9PSEU</name>
<dbReference type="PANTHER" id="PTHR11695">
    <property type="entry name" value="ALCOHOL DEHYDROGENASE RELATED"/>
    <property type="match status" value="1"/>
</dbReference>
<accession>A0ABW5HBK5</accession>
<gene>
    <name evidence="4" type="ORF">ACFSVL_23815</name>
</gene>
<dbReference type="InterPro" id="IPR013149">
    <property type="entry name" value="ADH-like_C"/>
</dbReference>
<dbReference type="InterPro" id="IPR002364">
    <property type="entry name" value="Quin_OxRdtase/zeta-crystal_CS"/>
</dbReference>
<dbReference type="GO" id="GO:0016491">
    <property type="term" value="F:oxidoreductase activity"/>
    <property type="evidence" value="ECO:0007669"/>
    <property type="project" value="UniProtKB-KW"/>
</dbReference>
<protein>
    <submittedName>
        <fullName evidence="4">NADP-dependent oxidoreductase</fullName>
        <ecNumber evidence="4">1.-.-.-</ecNumber>
    </submittedName>
</protein>
<dbReference type="InterPro" id="IPR013154">
    <property type="entry name" value="ADH-like_N"/>
</dbReference>
<feature type="region of interest" description="Disordered" evidence="2">
    <location>
        <begin position="1"/>
        <end position="25"/>
    </location>
</feature>
<comment type="caution">
    <text evidence="4">The sequence shown here is derived from an EMBL/GenBank/DDBJ whole genome shotgun (WGS) entry which is preliminary data.</text>
</comment>
<evidence type="ECO:0000256" key="1">
    <source>
        <dbReference type="ARBA" id="ARBA00023002"/>
    </source>
</evidence>
<reference evidence="5" key="1">
    <citation type="journal article" date="2019" name="Int. J. Syst. Evol. Microbiol.">
        <title>The Global Catalogue of Microorganisms (GCM) 10K type strain sequencing project: providing services to taxonomists for standard genome sequencing and annotation.</title>
        <authorList>
            <consortium name="The Broad Institute Genomics Platform"/>
            <consortium name="The Broad Institute Genome Sequencing Center for Infectious Disease"/>
            <person name="Wu L."/>
            <person name="Ma J."/>
        </authorList>
    </citation>
    <scope>NUCLEOTIDE SEQUENCE [LARGE SCALE GENOMIC DNA]</scope>
    <source>
        <strain evidence="5">CGMCC 4.7641</strain>
    </source>
</reference>
<sequence length="289" mass="29671">MKALRRTDFGQQPTLTDVPDPTPEPHQAVVDVVAAALNPLDLKIAAGTMRDVFPTPFPYTPGTDFSGRIAAPAPGWQIGDPVLGRLDPGVGGAFAEKVVIDAAQLVPAPPHLSLETAAGLPTAAATAWQALVEVANVQSGQTVLIHAAAGGVGSFAVQIARRLGARVIATASGTGVAIAEKLGADSVIDYRRTAFDRHLRGIDVVLDTVGGETGTKSLAVLKPGGRLVTTPAPAEGAEFVFHTSDAARLAKVTDLEVLVDRTIPLADGAQALAYLAEGHARGKVLLSVA</sequence>
<dbReference type="EC" id="1.-.-.-" evidence="4"/>
<dbReference type="EMBL" id="JBHUKS010000016">
    <property type="protein sequence ID" value="MFD2470437.1"/>
    <property type="molecule type" value="Genomic_DNA"/>
</dbReference>
<dbReference type="SUPFAM" id="SSF50129">
    <property type="entry name" value="GroES-like"/>
    <property type="match status" value="1"/>
</dbReference>
<dbReference type="PROSITE" id="PS01162">
    <property type="entry name" value="QOR_ZETA_CRYSTAL"/>
    <property type="match status" value="1"/>
</dbReference>
<dbReference type="InterPro" id="IPR011032">
    <property type="entry name" value="GroES-like_sf"/>
</dbReference>
<dbReference type="InterPro" id="IPR050700">
    <property type="entry name" value="YIM1/Zinc_Alcohol_DH_Fams"/>
</dbReference>
<dbReference type="SUPFAM" id="SSF51735">
    <property type="entry name" value="NAD(P)-binding Rossmann-fold domains"/>
    <property type="match status" value="1"/>
</dbReference>
<evidence type="ECO:0000313" key="5">
    <source>
        <dbReference type="Proteomes" id="UP001597483"/>
    </source>
</evidence>
<dbReference type="Gene3D" id="3.90.180.10">
    <property type="entry name" value="Medium-chain alcohol dehydrogenases, catalytic domain"/>
    <property type="match status" value="1"/>
</dbReference>
<dbReference type="CDD" id="cd05289">
    <property type="entry name" value="MDR_like_2"/>
    <property type="match status" value="1"/>
</dbReference>
<dbReference type="InterPro" id="IPR020843">
    <property type="entry name" value="ER"/>
</dbReference>
<dbReference type="Proteomes" id="UP001597483">
    <property type="component" value="Unassembled WGS sequence"/>
</dbReference>
<organism evidence="4 5">
    <name type="scientific">Amycolatopsis silviterrae</name>
    <dbReference type="NCBI Taxonomy" id="1656914"/>
    <lineage>
        <taxon>Bacteria</taxon>
        <taxon>Bacillati</taxon>
        <taxon>Actinomycetota</taxon>
        <taxon>Actinomycetes</taxon>
        <taxon>Pseudonocardiales</taxon>
        <taxon>Pseudonocardiaceae</taxon>
        <taxon>Amycolatopsis</taxon>
    </lineage>
</organism>
<feature type="domain" description="Enoyl reductase (ER)" evidence="3">
    <location>
        <begin position="10"/>
        <end position="286"/>
    </location>
</feature>
<evidence type="ECO:0000259" key="3">
    <source>
        <dbReference type="SMART" id="SM00829"/>
    </source>
</evidence>
<dbReference type="SMART" id="SM00829">
    <property type="entry name" value="PKS_ER"/>
    <property type="match status" value="1"/>
</dbReference>
<dbReference type="PANTHER" id="PTHR11695:SF294">
    <property type="entry name" value="RETICULON-4-INTERACTING PROTEIN 1, MITOCHONDRIAL"/>
    <property type="match status" value="1"/>
</dbReference>